<dbReference type="GO" id="GO:0008413">
    <property type="term" value="F:8-oxo-7,8-dihydroguanosine triphosphate pyrophosphatase activity"/>
    <property type="evidence" value="ECO:0007669"/>
    <property type="project" value="TreeGrafter"/>
</dbReference>
<dbReference type="GO" id="GO:0006260">
    <property type="term" value="P:DNA replication"/>
    <property type="evidence" value="ECO:0007669"/>
    <property type="project" value="UniProtKB-KW"/>
</dbReference>
<dbReference type="EC" id="3.6.1.55" evidence="12"/>
<keyword evidence="8" id="KW-0460">Magnesium</keyword>
<dbReference type="KEGG" id="slan:GV829_08215"/>
<evidence type="ECO:0000256" key="5">
    <source>
        <dbReference type="ARBA" id="ARBA00022723"/>
    </source>
</evidence>
<evidence type="ECO:0000259" key="18">
    <source>
        <dbReference type="PROSITE" id="PS51462"/>
    </source>
</evidence>
<evidence type="ECO:0000256" key="11">
    <source>
        <dbReference type="ARBA" id="ARBA00036904"/>
    </source>
</evidence>
<dbReference type="InterPro" id="IPR047127">
    <property type="entry name" value="MutT-like"/>
</dbReference>
<dbReference type="AlphaFoldDB" id="A0A6M4AZW9"/>
<dbReference type="GO" id="GO:0035539">
    <property type="term" value="F:8-oxo-7,8-dihydrodeoxyguanosine triphosphate pyrophosphatase activity"/>
    <property type="evidence" value="ECO:0007669"/>
    <property type="project" value="UniProtKB-EC"/>
</dbReference>
<dbReference type="PROSITE" id="PS51462">
    <property type="entry name" value="NUDIX"/>
    <property type="match status" value="1"/>
</dbReference>
<dbReference type="PROSITE" id="PS00893">
    <property type="entry name" value="NUDIX_BOX"/>
    <property type="match status" value="1"/>
</dbReference>
<reference evidence="19 20" key="1">
    <citation type="submission" date="2020-01" db="EMBL/GenBank/DDBJ databases">
        <title>Sphingomonas sp. strain CSW-10.</title>
        <authorList>
            <person name="Chen W.-M."/>
        </authorList>
    </citation>
    <scope>NUCLEOTIDE SEQUENCE [LARGE SCALE GENOMIC DNA]</scope>
    <source>
        <strain evidence="19 20">CSW-10</strain>
    </source>
</reference>
<keyword evidence="5" id="KW-0479">Metal-binding</keyword>
<comment type="catalytic activity">
    <reaction evidence="10">
        <text>8-oxo-dGTP + H2O = 8-oxo-dGMP + diphosphate + H(+)</text>
        <dbReference type="Rhea" id="RHEA:31575"/>
        <dbReference type="ChEBI" id="CHEBI:15377"/>
        <dbReference type="ChEBI" id="CHEBI:15378"/>
        <dbReference type="ChEBI" id="CHEBI:33019"/>
        <dbReference type="ChEBI" id="CHEBI:63224"/>
        <dbReference type="ChEBI" id="CHEBI:77896"/>
        <dbReference type="EC" id="3.6.1.55"/>
    </reaction>
</comment>
<gene>
    <name evidence="19" type="ORF">GV829_08215</name>
</gene>
<evidence type="ECO:0000256" key="9">
    <source>
        <dbReference type="ARBA" id="ARBA00023204"/>
    </source>
</evidence>
<keyword evidence="20" id="KW-1185">Reference proteome</keyword>
<evidence type="ECO:0000256" key="7">
    <source>
        <dbReference type="ARBA" id="ARBA00022801"/>
    </source>
</evidence>
<evidence type="ECO:0000313" key="19">
    <source>
        <dbReference type="EMBL" id="QJQ33659.1"/>
    </source>
</evidence>
<dbReference type="Proteomes" id="UP000503018">
    <property type="component" value="Chromosome"/>
</dbReference>
<dbReference type="InterPro" id="IPR020476">
    <property type="entry name" value="Nudix_hydrolase"/>
</dbReference>
<proteinExistence type="inferred from homology"/>
<keyword evidence="3" id="KW-0515">Mutator protein</keyword>
<dbReference type="PANTHER" id="PTHR47707">
    <property type="entry name" value="8-OXO-DGTP DIPHOSPHATASE"/>
    <property type="match status" value="1"/>
</dbReference>
<evidence type="ECO:0000256" key="10">
    <source>
        <dbReference type="ARBA" id="ARBA00035861"/>
    </source>
</evidence>
<evidence type="ECO:0000256" key="15">
    <source>
        <dbReference type="ARBA" id="ARBA00041979"/>
    </source>
</evidence>
<evidence type="ECO:0000313" key="20">
    <source>
        <dbReference type="Proteomes" id="UP000503018"/>
    </source>
</evidence>
<dbReference type="GO" id="GO:0006281">
    <property type="term" value="P:DNA repair"/>
    <property type="evidence" value="ECO:0007669"/>
    <property type="project" value="UniProtKB-KW"/>
</dbReference>
<keyword evidence="9" id="KW-0234">DNA repair</keyword>
<protein>
    <recommendedName>
        <fullName evidence="13">8-oxo-dGTP diphosphatase</fullName>
        <ecNumber evidence="12">3.6.1.55</ecNumber>
    </recommendedName>
    <alternativeName>
        <fullName evidence="16">7,8-dihydro-8-oxoguanine-triphosphatase</fullName>
    </alternativeName>
    <alternativeName>
        <fullName evidence="15">Mutator protein MutT</fullName>
    </alternativeName>
    <alternativeName>
        <fullName evidence="14">dGTP pyrophosphohydrolase</fullName>
    </alternativeName>
</protein>
<comment type="cofactor">
    <cofactor evidence="1">
        <name>Mg(2+)</name>
        <dbReference type="ChEBI" id="CHEBI:18420"/>
    </cofactor>
</comment>
<dbReference type="InterPro" id="IPR015797">
    <property type="entry name" value="NUDIX_hydrolase-like_dom_sf"/>
</dbReference>
<keyword evidence="4" id="KW-0235">DNA replication</keyword>
<dbReference type="GO" id="GO:0044715">
    <property type="term" value="F:8-oxo-dGDP phosphatase activity"/>
    <property type="evidence" value="ECO:0007669"/>
    <property type="project" value="TreeGrafter"/>
</dbReference>
<name>A0A6M4AZW9_9SPHN</name>
<evidence type="ECO:0000256" key="14">
    <source>
        <dbReference type="ARBA" id="ARBA00041592"/>
    </source>
</evidence>
<keyword evidence="6" id="KW-0227">DNA damage</keyword>
<evidence type="ECO:0000256" key="6">
    <source>
        <dbReference type="ARBA" id="ARBA00022763"/>
    </source>
</evidence>
<evidence type="ECO:0000256" key="2">
    <source>
        <dbReference type="ARBA" id="ARBA00005582"/>
    </source>
</evidence>
<evidence type="ECO:0000256" key="1">
    <source>
        <dbReference type="ARBA" id="ARBA00001946"/>
    </source>
</evidence>
<organism evidence="19 20">
    <name type="scientific">Sphingomonas lacunae</name>
    <dbReference type="NCBI Taxonomy" id="2698828"/>
    <lineage>
        <taxon>Bacteria</taxon>
        <taxon>Pseudomonadati</taxon>
        <taxon>Pseudomonadota</taxon>
        <taxon>Alphaproteobacteria</taxon>
        <taxon>Sphingomonadales</taxon>
        <taxon>Sphingomonadaceae</taxon>
        <taxon>Sphingomonas</taxon>
    </lineage>
</organism>
<dbReference type="Gene3D" id="3.90.79.10">
    <property type="entry name" value="Nucleoside Triphosphate Pyrophosphohydrolase"/>
    <property type="match status" value="1"/>
</dbReference>
<evidence type="ECO:0000256" key="13">
    <source>
        <dbReference type="ARBA" id="ARBA00040794"/>
    </source>
</evidence>
<evidence type="ECO:0000256" key="16">
    <source>
        <dbReference type="ARBA" id="ARBA00042798"/>
    </source>
</evidence>
<accession>A0A6M4AZW9</accession>
<dbReference type="GO" id="GO:0044716">
    <property type="term" value="F:8-oxo-GDP phosphatase activity"/>
    <property type="evidence" value="ECO:0007669"/>
    <property type="project" value="TreeGrafter"/>
</dbReference>
<dbReference type="InterPro" id="IPR000086">
    <property type="entry name" value="NUDIX_hydrolase_dom"/>
</dbReference>
<dbReference type="GO" id="GO:0046872">
    <property type="term" value="F:metal ion binding"/>
    <property type="evidence" value="ECO:0007669"/>
    <property type="project" value="UniProtKB-KW"/>
</dbReference>
<evidence type="ECO:0000256" key="12">
    <source>
        <dbReference type="ARBA" id="ARBA00038905"/>
    </source>
</evidence>
<keyword evidence="7 17" id="KW-0378">Hydrolase</keyword>
<evidence type="ECO:0000256" key="8">
    <source>
        <dbReference type="ARBA" id="ARBA00022842"/>
    </source>
</evidence>
<comment type="similarity">
    <text evidence="2 17">Belongs to the Nudix hydrolase family.</text>
</comment>
<dbReference type="Pfam" id="PF00293">
    <property type="entry name" value="NUDIX"/>
    <property type="match status" value="1"/>
</dbReference>
<comment type="catalytic activity">
    <reaction evidence="11">
        <text>8-oxo-GTP + H2O = 8-oxo-GMP + diphosphate + H(+)</text>
        <dbReference type="Rhea" id="RHEA:67616"/>
        <dbReference type="ChEBI" id="CHEBI:15377"/>
        <dbReference type="ChEBI" id="CHEBI:15378"/>
        <dbReference type="ChEBI" id="CHEBI:33019"/>
        <dbReference type="ChEBI" id="CHEBI:143553"/>
        <dbReference type="ChEBI" id="CHEBI:145694"/>
    </reaction>
</comment>
<dbReference type="CDD" id="cd03425">
    <property type="entry name" value="NUDIX_MutT_NudA_like"/>
    <property type="match status" value="1"/>
</dbReference>
<dbReference type="InterPro" id="IPR020084">
    <property type="entry name" value="NUDIX_hydrolase_CS"/>
</dbReference>
<evidence type="ECO:0000256" key="4">
    <source>
        <dbReference type="ARBA" id="ARBA00022705"/>
    </source>
</evidence>
<dbReference type="PRINTS" id="PR00502">
    <property type="entry name" value="NUDIXFAMILY"/>
</dbReference>
<sequence>MLVVAAALIDTNNAILIQQCPKHKPLAGLWEFPGGKVEAGECCRVALCRELAEELGIRVEPGSLEEFSFVTGVTNDGKPLVLLLYCCRVWRGEVSAMDADALAWVPADQLTNYPLAPLDVPLAERLALLFR</sequence>
<dbReference type="PANTHER" id="PTHR47707:SF1">
    <property type="entry name" value="NUDIX HYDROLASE FAMILY PROTEIN"/>
    <property type="match status" value="1"/>
</dbReference>
<feature type="domain" description="Nudix hydrolase" evidence="18">
    <location>
        <begin position="1"/>
        <end position="128"/>
    </location>
</feature>
<dbReference type="EMBL" id="CP053015">
    <property type="protein sequence ID" value="QJQ33659.1"/>
    <property type="molecule type" value="Genomic_DNA"/>
</dbReference>
<evidence type="ECO:0000256" key="17">
    <source>
        <dbReference type="RuleBase" id="RU003476"/>
    </source>
</evidence>
<dbReference type="SUPFAM" id="SSF55811">
    <property type="entry name" value="Nudix"/>
    <property type="match status" value="1"/>
</dbReference>
<evidence type="ECO:0000256" key="3">
    <source>
        <dbReference type="ARBA" id="ARBA00022457"/>
    </source>
</evidence>